<organism evidence="2 3">
    <name type="scientific">Lepraria neglecta</name>
    <dbReference type="NCBI Taxonomy" id="209136"/>
    <lineage>
        <taxon>Eukaryota</taxon>
        <taxon>Fungi</taxon>
        <taxon>Dikarya</taxon>
        <taxon>Ascomycota</taxon>
        <taxon>Pezizomycotina</taxon>
        <taxon>Lecanoromycetes</taxon>
        <taxon>OSLEUM clade</taxon>
        <taxon>Lecanoromycetidae</taxon>
        <taxon>Lecanorales</taxon>
        <taxon>Lecanorineae</taxon>
        <taxon>Stereocaulaceae</taxon>
        <taxon>Lepraria</taxon>
    </lineage>
</organism>
<name>A0AAD9YX89_9LECA</name>
<dbReference type="AlphaFoldDB" id="A0AAD9YX89"/>
<evidence type="ECO:0000256" key="1">
    <source>
        <dbReference type="SAM" id="MobiDB-lite"/>
    </source>
</evidence>
<protein>
    <submittedName>
        <fullName evidence="2">Uncharacterized protein</fullName>
    </submittedName>
</protein>
<proteinExistence type="predicted"/>
<gene>
    <name evidence="2" type="ORF">OEA41_010768</name>
</gene>
<dbReference type="EMBL" id="JASNWA010000011">
    <property type="protein sequence ID" value="KAK3167641.1"/>
    <property type="molecule type" value="Genomic_DNA"/>
</dbReference>
<comment type="caution">
    <text evidence="2">The sequence shown here is derived from an EMBL/GenBank/DDBJ whole genome shotgun (WGS) entry which is preliminary data.</text>
</comment>
<evidence type="ECO:0000313" key="3">
    <source>
        <dbReference type="Proteomes" id="UP001276659"/>
    </source>
</evidence>
<accession>A0AAD9YX89</accession>
<feature type="region of interest" description="Disordered" evidence="1">
    <location>
        <begin position="1"/>
        <end position="27"/>
    </location>
</feature>
<reference evidence="2" key="1">
    <citation type="submission" date="2022-11" db="EMBL/GenBank/DDBJ databases">
        <title>Chromosomal genome sequence assembly and mating type (MAT) locus characterization of the leprose asexual lichenized fungus Lepraria neglecta (Nyl.) Erichsen.</title>
        <authorList>
            <person name="Allen J.L."/>
            <person name="Pfeffer B."/>
        </authorList>
    </citation>
    <scope>NUCLEOTIDE SEQUENCE</scope>
    <source>
        <strain evidence="2">Allen 5258</strain>
    </source>
</reference>
<dbReference type="Proteomes" id="UP001276659">
    <property type="component" value="Unassembled WGS sequence"/>
</dbReference>
<sequence>MTIVPSPSGGSPSHCDGTDPKQQWQPNALDPSLSALETSQAGLPDLLEPTDGRVVQSTIALDSKAVGGGLGGIEVLSSNSFTRDGPEQLATADDPLLGEASGGGVVIETLAIAPGAQISSLGYIISAGSDLNPLVLSTGASVRLEDASEPTVREVSGDGVAFGTLTMPPGAQITSIRHIVSAASGVVIIDGTRTLSSGVPLSLTMADDPDIHEASGCGVVVGSLTLPPGAHVTTLGQIVSAASNHVVVDDIPYTIGASQGASIPLIQGSNPSFYEAADGGVVLKSTTFLPGAQITYSSHTLSVGSNIVTIDRTPYLLSATPRTSIPLLHEASDGGLVLGSTTLPPGVQTMHSSHVILVGSGTVWANFSGHRHYCSQ</sequence>
<keyword evidence="3" id="KW-1185">Reference proteome</keyword>
<evidence type="ECO:0000313" key="2">
    <source>
        <dbReference type="EMBL" id="KAK3167641.1"/>
    </source>
</evidence>